<evidence type="ECO:0000313" key="1">
    <source>
        <dbReference type="EMBL" id="TRV07316.1"/>
    </source>
</evidence>
<dbReference type="Proteomes" id="UP000315868">
    <property type="component" value="Unassembled WGS sequence"/>
</dbReference>
<dbReference type="AlphaFoldDB" id="A0A552KH55"/>
<comment type="caution">
    <text evidence="1">The sequence shown here is derived from an EMBL/GenBank/DDBJ whole genome shotgun (WGS) entry which is preliminary data.</text>
</comment>
<dbReference type="SUPFAM" id="SSF47413">
    <property type="entry name" value="lambda repressor-like DNA-binding domains"/>
    <property type="match status" value="1"/>
</dbReference>
<dbReference type="GO" id="GO:0003677">
    <property type="term" value="F:DNA binding"/>
    <property type="evidence" value="ECO:0007669"/>
    <property type="project" value="InterPro"/>
</dbReference>
<dbReference type="InterPro" id="IPR010982">
    <property type="entry name" value="Lambda_DNA-bd_dom_sf"/>
</dbReference>
<accession>A0A552KH55</accession>
<evidence type="ECO:0000313" key="2">
    <source>
        <dbReference type="Proteomes" id="UP000315868"/>
    </source>
</evidence>
<organism evidence="1 2">
    <name type="scientific">Microcystis flos-aquae Mf_QC_C_20070823_S10D</name>
    <dbReference type="NCBI Taxonomy" id="2486236"/>
    <lineage>
        <taxon>Bacteria</taxon>
        <taxon>Bacillati</taxon>
        <taxon>Cyanobacteriota</taxon>
        <taxon>Cyanophyceae</taxon>
        <taxon>Oscillatoriophycideae</taxon>
        <taxon>Chroococcales</taxon>
        <taxon>Microcystaceae</taxon>
        <taxon>Microcystis</taxon>
    </lineage>
</organism>
<protein>
    <submittedName>
        <fullName evidence="1">XRE family transcriptional regulator</fullName>
    </submittedName>
</protein>
<dbReference type="CDD" id="cd00093">
    <property type="entry name" value="HTH_XRE"/>
    <property type="match status" value="1"/>
</dbReference>
<gene>
    <name evidence="1" type="ORF">EWV45_20140</name>
</gene>
<proteinExistence type="predicted"/>
<dbReference type="EMBL" id="SFAM01000190">
    <property type="protein sequence ID" value="TRV07316.1"/>
    <property type="molecule type" value="Genomic_DNA"/>
</dbReference>
<name>A0A552KH55_9CHRO</name>
<sequence>MDVVKQKKAVMIPVEMVETISWSEEAGLKLKEIREGQGLSRNKLVNKIRDAGRDISPQHIQKLETGFKAITGESQTAKSVGTATLRAILDALDYPLDLFLTEIGHK</sequence>
<dbReference type="Gene3D" id="1.10.260.40">
    <property type="entry name" value="lambda repressor-like DNA-binding domains"/>
    <property type="match status" value="1"/>
</dbReference>
<dbReference type="InterPro" id="IPR001387">
    <property type="entry name" value="Cro/C1-type_HTH"/>
</dbReference>
<reference evidence="1 2" key="1">
    <citation type="submission" date="2019-01" db="EMBL/GenBank/DDBJ databases">
        <title>Coherence of Microcystis species and biogeography revealed through population genomics.</title>
        <authorList>
            <person name="Perez-Carrascal O.M."/>
            <person name="Terrat Y."/>
            <person name="Giani A."/>
            <person name="Fortin N."/>
            <person name="Tromas N."/>
            <person name="Shapiro B.J."/>
        </authorList>
    </citation>
    <scope>NUCLEOTIDE SEQUENCE [LARGE SCALE GENOMIC DNA]</scope>
    <source>
        <strain evidence="1">Mf_QC_C_20070823_S10D</strain>
    </source>
</reference>